<dbReference type="PROSITE" id="PS50931">
    <property type="entry name" value="HTH_LYSR"/>
    <property type="match status" value="1"/>
</dbReference>
<dbReference type="EMBL" id="JBGMEG010000003">
    <property type="protein sequence ID" value="MFO3717276.1"/>
    <property type="molecule type" value="Genomic_DNA"/>
</dbReference>
<dbReference type="CDD" id="cd05466">
    <property type="entry name" value="PBP2_LTTR_substrate"/>
    <property type="match status" value="1"/>
</dbReference>
<evidence type="ECO:0000259" key="5">
    <source>
        <dbReference type="PROSITE" id="PS50931"/>
    </source>
</evidence>
<dbReference type="Proteomes" id="UP001637993">
    <property type="component" value="Unassembled WGS sequence"/>
</dbReference>
<evidence type="ECO:0000256" key="2">
    <source>
        <dbReference type="ARBA" id="ARBA00023015"/>
    </source>
</evidence>
<evidence type="ECO:0000256" key="3">
    <source>
        <dbReference type="ARBA" id="ARBA00023125"/>
    </source>
</evidence>
<comment type="similarity">
    <text evidence="1">Belongs to the LysR transcriptional regulatory family.</text>
</comment>
<dbReference type="Pfam" id="PF03466">
    <property type="entry name" value="LysR_substrate"/>
    <property type="match status" value="1"/>
</dbReference>
<dbReference type="Pfam" id="PF00126">
    <property type="entry name" value="HTH_1"/>
    <property type="match status" value="1"/>
</dbReference>
<protein>
    <submittedName>
        <fullName evidence="6">LysR family transcriptional regulator</fullName>
    </submittedName>
</protein>
<keyword evidence="3" id="KW-0238">DNA-binding</keyword>
<proteinExistence type="inferred from homology"/>
<dbReference type="InterPro" id="IPR005119">
    <property type="entry name" value="LysR_subst-bd"/>
</dbReference>
<evidence type="ECO:0000313" key="7">
    <source>
        <dbReference type="Proteomes" id="UP001637993"/>
    </source>
</evidence>
<gene>
    <name evidence="6" type="ORF">AB9Q04_02780</name>
</gene>
<sequence length="302" mass="35938">MNYDEVVTFLTVANEKNITDASKTLFVSQSTVSQRIKNIENEFNIKLFEREKGIRNINITKQGEEFLILANQYIYIFDRIKSIQVTNHFDHLTIGGIDIVNSHIFYSFYKDLVENKNIRLNIFTHHSNQLFNLMETKKLDMAFTYSRYPSKEIISKPLFSEPMYLVTSKRKEDEEKARSYLEFERSKNIYLKWSPQFDLWFSNHWNIKVNPYINVNTGNLLFKYLEDVDGSWTIAPLSVIKSWGIDKVIIIDLDIKIPNKYCFQLVSKNISSYKRETYQKFQRYLLDYLSNVEGIYLFTKNF</sequence>
<dbReference type="PANTHER" id="PTHR30126">
    <property type="entry name" value="HTH-TYPE TRANSCRIPTIONAL REGULATOR"/>
    <property type="match status" value="1"/>
</dbReference>
<dbReference type="RefSeq" id="WP_410023857.1">
    <property type="nucleotide sequence ID" value="NZ_JBGMEG010000003.1"/>
</dbReference>
<name>A0ABW9MZN1_9FIRM</name>
<dbReference type="SUPFAM" id="SSF46785">
    <property type="entry name" value="Winged helix' DNA-binding domain"/>
    <property type="match status" value="1"/>
</dbReference>
<dbReference type="SUPFAM" id="SSF53850">
    <property type="entry name" value="Periplasmic binding protein-like II"/>
    <property type="match status" value="1"/>
</dbReference>
<accession>A0ABW9MZN1</accession>
<dbReference type="InterPro" id="IPR036388">
    <property type="entry name" value="WH-like_DNA-bd_sf"/>
</dbReference>
<keyword evidence="4" id="KW-0804">Transcription</keyword>
<dbReference type="InterPro" id="IPR036390">
    <property type="entry name" value="WH_DNA-bd_sf"/>
</dbReference>
<dbReference type="PRINTS" id="PR00039">
    <property type="entry name" value="HTHLYSR"/>
</dbReference>
<dbReference type="InterPro" id="IPR000847">
    <property type="entry name" value="LysR_HTH_N"/>
</dbReference>
<evidence type="ECO:0000256" key="4">
    <source>
        <dbReference type="ARBA" id="ARBA00023163"/>
    </source>
</evidence>
<comment type="caution">
    <text evidence="6">The sequence shown here is derived from an EMBL/GenBank/DDBJ whole genome shotgun (WGS) entry which is preliminary data.</text>
</comment>
<organism evidence="6 7">
    <name type="scientific">Anaerococcus groningensis</name>
    <dbReference type="NCBI Taxonomy" id="3115616"/>
    <lineage>
        <taxon>Bacteria</taxon>
        <taxon>Bacillati</taxon>
        <taxon>Bacillota</taxon>
        <taxon>Tissierellia</taxon>
        <taxon>Tissierellales</taxon>
        <taxon>Peptoniphilaceae</taxon>
        <taxon>Anaerococcus</taxon>
    </lineage>
</organism>
<evidence type="ECO:0000313" key="6">
    <source>
        <dbReference type="EMBL" id="MFO3717276.1"/>
    </source>
</evidence>
<dbReference type="Gene3D" id="3.40.190.290">
    <property type="match status" value="1"/>
</dbReference>
<dbReference type="Gene3D" id="1.10.10.10">
    <property type="entry name" value="Winged helix-like DNA-binding domain superfamily/Winged helix DNA-binding domain"/>
    <property type="match status" value="1"/>
</dbReference>
<evidence type="ECO:0000256" key="1">
    <source>
        <dbReference type="ARBA" id="ARBA00009437"/>
    </source>
</evidence>
<keyword evidence="2" id="KW-0805">Transcription regulation</keyword>
<feature type="domain" description="HTH lysR-type" evidence="5">
    <location>
        <begin position="1"/>
        <end position="60"/>
    </location>
</feature>
<reference evidence="6 7" key="1">
    <citation type="journal article" date="2025" name="Anaerobe">
        <title>Description of Anaerococcus kampingiae sp. nov., Anaerococcus groningensis sp. nov., Anaerococcus martiniensis sp. nov., and Anaerococcus cruorum sp. nov., isolated from human clinical specimens.</title>
        <authorList>
            <person name="Boiten K.E."/>
            <person name="Meijer J."/>
            <person name="van Wezel E.M."/>
            <person name="Veloo A.C.M."/>
        </authorList>
    </citation>
    <scope>NUCLEOTIDE SEQUENCE [LARGE SCALE GENOMIC DNA]</scope>
    <source>
        <strain evidence="6 7">ENR1011</strain>
    </source>
</reference>
<keyword evidence="7" id="KW-1185">Reference proteome</keyword>